<dbReference type="AlphaFoldDB" id="A0A2C5X016"/>
<evidence type="ECO:0000256" key="1">
    <source>
        <dbReference type="SAM" id="MobiDB-lite"/>
    </source>
</evidence>
<gene>
    <name evidence="2" type="ORF">CFIMG_007942RA00001</name>
</gene>
<evidence type="ECO:0000313" key="2">
    <source>
        <dbReference type="EMBL" id="PHH54409.1"/>
    </source>
</evidence>
<dbReference type="Proteomes" id="UP000222788">
    <property type="component" value="Unassembled WGS sequence"/>
</dbReference>
<comment type="caution">
    <text evidence="2">The sequence shown here is derived from an EMBL/GenBank/DDBJ whole genome shotgun (WGS) entry which is preliminary data.</text>
</comment>
<organism evidence="2 3">
    <name type="scientific">Ceratocystis fimbriata CBS 114723</name>
    <dbReference type="NCBI Taxonomy" id="1035309"/>
    <lineage>
        <taxon>Eukaryota</taxon>
        <taxon>Fungi</taxon>
        <taxon>Dikarya</taxon>
        <taxon>Ascomycota</taxon>
        <taxon>Pezizomycotina</taxon>
        <taxon>Sordariomycetes</taxon>
        <taxon>Hypocreomycetidae</taxon>
        <taxon>Microascales</taxon>
        <taxon>Ceratocystidaceae</taxon>
        <taxon>Ceratocystis</taxon>
    </lineage>
</organism>
<evidence type="ECO:0000313" key="3">
    <source>
        <dbReference type="Proteomes" id="UP000222788"/>
    </source>
</evidence>
<reference evidence="2 3" key="1">
    <citation type="journal article" date="2013" name="Fungal Biol.">
        <title>Analysis of microsatellite markers in the genome of the plant pathogen Ceratocystis fimbriata.</title>
        <authorList>
            <person name="Simpson M.C."/>
            <person name="Wilken P.M."/>
            <person name="Coetzee M.P."/>
            <person name="Wingfield M.J."/>
            <person name="Wingfield B.D."/>
        </authorList>
    </citation>
    <scope>NUCLEOTIDE SEQUENCE [LARGE SCALE GENOMIC DNA]</scope>
    <source>
        <strain evidence="2 3">CBS 114723</strain>
    </source>
</reference>
<feature type="compositionally biased region" description="Low complexity" evidence="1">
    <location>
        <begin position="25"/>
        <end position="35"/>
    </location>
</feature>
<feature type="region of interest" description="Disordered" evidence="1">
    <location>
        <begin position="1"/>
        <end position="69"/>
    </location>
</feature>
<protein>
    <submittedName>
        <fullName evidence="2">Uncharacterized protein</fullName>
    </submittedName>
</protein>
<accession>A0A2C5X016</accession>
<name>A0A2C5X016_9PEZI</name>
<sequence>MIESPSYCISHRPEGNPRQTGAFSNANNANNANNNQSSDWGGSLSHAGPYGSQDHPTYITSTIRPKVVS</sequence>
<feature type="compositionally biased region" description="Polar residues" evidence="1">
    <location>
        <begin position="54"/>
        <end position="63"/>
    </location>
</feature>
<proteinExistence type="predicted"/>
<reference evidence="2 3" key="2">
    <citation type="journal article" date="2013" name="IMA Fungus">
        <title>IMA Genome-F 1: Ceratocystis fimbriata: Draft nuclear genome sequence for the plant pathogen, Ceratocystis fimbriata.</title>
        <authorList>
            <person name="Wilken P.M."/>
            <person name="Steenkamp E.T."/>
            <person name="Wingfield M.J."/>
            <person name="de Beer Z.W."/>
            <person name="Wingfield B.D."/>
        </authorList>
    </citation>
    <scope>NUCLEOTIDE SEQUENCE [LARGE SCALE GENOMIC DNA]</scope>
    <source>
        <strain evidence="2 3">CBS 114723</strain>
    </source>
</reference>
<keyword evidence="3" id="KW-1185">Reference proteome</keyword>
<dbReference type="EMBL" id="APWK03000027">
    <property type="protein sequence ID" value="PHH54409.1"/>
    <property type="molecule type" value="Genomic_DNA"/>
</dbReference>